<dbReference type="InterPro" id="IPR036188">
    <property type="entry name" value="FAD/NAD-bd_sf"/>
</dbReference>
<dbReference type="PROSITE" id="PS00624">
    <property type="entry name" value="GMC_OXRED_2"/>
    <property type="match status" value="1"/>
</dbReference>
<gene>
    <name evidence="9" type="ORF">SIL87_03425</name>
</gene>
<protein>
    <submittedName>
        <fullName evidence="9">GMC family oxidoreductase N-terminal domain-containing protein</fullName>
    </submittedName>
</protein>
<dbReference type="EMBL" id="JAWXYB010000018">
    <property type="protein sequence ID" value="MDX5929810.1"/>
    <property type="molecule type" value="Genomic_DNA"/>
</dbReference>
<evidence type="ECO:0000256" key="4">
    <source>
        <dbReference type="ARBA" id="ARBA00022827"/>
    </source>
</evidence>
<dbReference type="Proteomes" id="UP001279553">
    <property type="component" value="Unassembled WGS sequence"/>
</dbReference>
<sequence length="518" mass="55735">MTNYVIVGAGSAGCVLAARLSENSSVNVVLIEAGGPDTAQEIHIPAAFPQLFKSEFDWDLTSEPEPGLAGKRVYLPRGKMLGGSSSMNAMVYIRGNRLDYDGWAEDGAEGWSFNDVLPYFRRSECNERGEDQYHGKFGPLSVCEGRSRNPLMDAFVQAGVEAGYRANPDFNGEAQDGVGLFQNTQRNGMRCSAAVAYLHPAMSRPNLRVITGALATRILFAGGRASGVEIAVHGELQQIHAETEVILASGAYNSPQLLMLSGIGPAADLAALQIPVRLDLPVGIGLQDHPMTLMSWYTDTETLMTAATAENVAKLTTEGRGPLTSNIGEAGGFFRTRDGLPAPDVQFHAAPVMFYEEGMGIPTAHAFGFGPCVLKPTSRGKLSLRSAKPGSKPRITHNYFATEEDRNSIIEGIRIALNIAKQPALRSHIKGEHQVPKSDSKADIWNYVQQYTHTVYHPTSTCAIGTVVDSELRVKGVDGLRVVDASVMPSVVRGNTNAPTIMIAERASDLIRGVACYV</sequence>
<evidence type="ECO:0000259" key="7">
    <source>
        <dbReference type="PROSITE" id="PS00623"/>
    </source>
</evidence>
<dbReference type="PROSITE" id="PS00623">
    <property type="entry name" value="GMC_OXRED_1"/>
    <property type="match status" value="1"/>
</dbReference>
<dbReference type="SUPFAM" id="SSF51905">
    <property type="entry name" value="FAD/NAD(P)-binding domain"/>
    <property type="match status" value="1"/>
</dbReference>
<organism evidence="9 10">
    <name type="scientific">Acidiphilium acidophilum</name>
    <name type="common">Thiobacillus acidophilus</name>
    <dbReference type="NCBI Taxonomy" id="76588"/>
    <lineage>
        <taxon>Bacteria</taxon>
        <taxon>Pseudomonadati</taxon>
        <taxon>Pseudomonadota</taxon>
        <taxon>Alphaproteobacteria</taxon>
        <taxon>Acetobacterales</taxon>
        <taxon>Acidocellaceae</taxon>
        <taxon>Acidiphilium</taxon>
    </lineage>
</organism>
<accession>A0AAW9DNM3</accession>
<evidence type="ECO:0000256" key="3">
    <source>
        <dbReference type="ARBA" id="ARBA00022630"/>
    </source>
</evidence>
<dbReference type="GO" id="GO:0050660">
    <property type="term" value="F:flavin adenine dinucleotide binding"/>
    <property type="evidence" value="ECO:0007669"/>
    <property type="project" value="InterPro"/>
</dbReference>
<keyword evidence="4 5" id="KW-0274">FAD</keyword>
<reference evidence="9 10" key="1">
    <citation type="submission" date="2023-11" db="EMBL/GenBank/DDBJ databases">
        <title>MicrobeMod: A computational toolkit for identifying prokaryotic methylation and restriction-modification with nanopore sequencing.</title>
        <authorList>
            <person name="Crits-Christoph A."/>
            <person name="Kang S.C."/>
            <person name="Lee H."/>
            <person name="Ostrov N."/>
        </authorList>
    </citation>
    <scope>NUCLEOTIDE SEQUENCE [LARGE SCALE GENOMIC DNA]</scope>
    <source>
        <strain evidence="9 10">DSMZ 700</strain>
    </source>
</reference>
<evidence type="ECO:0000256" key="5">
    <source>
        <dbReference type="PIRSR" id="PIRSR000137-2"/>
    </source>
</evidence>
<feature type="domain" description="Glucose-methanol-choline oxidoreductase N-terminal" evidence="7">
    <location>
        <begin position="78"/>
        <end position="101"/>
    </location>
</feature>
<dbReference type="PANTHER" id="PTHR11552:SF147">
    <property type="entry name" value="CHOLINE DEHYDROGENASE, MITOCHONDRIAL"/>
    <property type="match status" value="1"/>
</dbReference>
<evidence type="ECO:0000256" key="2">
    <source>
        <dbReference type="ARBA" id="ARBA00010790"/>
    </source>
</evidence>
<dbReference type="GO" id="GO:0016020">
    <property type="term" value="C:membrane"/>
    <property type="evidence" value="ECO:0007669"/>
    <property type="project" value="TreeGrafter"/>
</dbReference>
<feature type="domain" description="Glucose-methanol-choline oxidoreductase N-terminal" evidence="8">
    <location>
        <begin position="250"/>
        <end position="264"/>
    </location>
</feature>
<feature type="binding site" evidence="5">
    <location>
        <begin position="88"/>
        <end position="91"/>
    </location>
    <ligand>
        <name>FAD</name>
        <dbReference type="ChEBI" id="CHEBI:57692"/>
    </ligand>
</feature>
<dbReference type="Gene3D" id="3.30.560.10">
    <property type="entry name" value="Glucose Oxidase, domain 3"/>
    <property type="match status" value="1"/>
</dbReference>
<dbReference type="Gene3D" id="3.50.50.60">
    <property type="entry name" value="FAD/NAD(P)-binding domain"/>
    <property type="match status" value="1"/>
</dbReference>
<dbReference type="Pfam" id="PF00732">
    <property type="entry name" value="GMC_oxred_N"/>
    <property type="match status" value="1"/>
</dbReference>
<dbReference type="PANTHER" id="PTHR11552">
    <property type="entry name" value="GLUCOSE-METHANOL-CHOLINE GMC OXIDOREDUCTASE"/>
    <property type="match status" value="1"/>
</dbReference>
<dbReference type="InterPro" id="IPR012132">
    <property type="entry name" value="GMC_OxRdtase"/>
</dbReference>
<comment type="similarity">
    <text evidence="2 6">Belongs to the GMC oxidoreductase family.</text>
</comment>
<keyword evidence="10" id="KW-1185">Reference proteome</keyword>
<proteinExistence type="inferred from homology"/>
<dbReference type="InterPro" id="IPR000172">
    <property type="entry name" value="GMC_OxRdtase_N"/>
</dbReference>
<comment type="cofactor">
    <cofactor evidence="1 5">
        <name>FAD</name>
        <dbReference type="ChEBI" id="CHEBI:57692"/>
    </cofactor>
</comment>
<evidence type="ECO:0000256" key="6">
    <source>
        <dbReference type="RuleBase" id="RU003968"/>
    </source>
</evidence>
<dbReference type="RefSeq" id="WP_319612802.1">
    <property type="nucleotide sequence ID" value="NZ_JAWXYB010000018.1"/>
</dbReference>
<evidence type="ECO:0000313" key="10">
    <source>
        <dbReference type="Proteomes" id="UP001279553"/>
    </source>
</evidence>
<name>A0AAW9DNM3_ACIAO</name>
<dbReference type="GO" id="GO:0019285">
    <property type="term" value="P:glycine betaine biosynthetic process from choline"/>
    <property type="evidence" value="ECO:0007669"/>
    <property type="project" value="TreeGrafter"/>
</dbReference>
<evidence type="ECO:0000259" key="8">
    <source>
        <dbReference type="PROSITE" id="PS00624"/>
    </source>
</evidence>
<dbReference type="SUPFAM" id="SSF54373">
    <property type="entry name" value="FAD-linked reductases, C-terminal domain"/>
    <property type="match status" value="1"/>
</dbReference>
<comment type="caution">
    <text evidence="9">The sequence shown here is derived from an EMBL/GenBank/DDBJ whole genome shotgun (WGS) entry which is preliminary data.</text>
</comment>
<dbReference type="Pfam" id="PF05199">
    <property type="entry name" value="GMC_oxred_C"/>
    <property type="match status" value="1"/>
</dbReference>
<evidence type="ECO:0000313" key="9">
    <source>
        <dbReference type="EMBL" id="MDX5929810.1"/>
    </source>
</evidence>
<dbReference type="GO" id="GO:0008812">
    <property type="term" value="F:choline dehydrogenase activity"/>
    <property type="evidence" value="ECO:0007669"/>
    <property type="project" value="TreeGrafter"/>
</dbReference>
<keyword evidence="3 6" id="KW-0285">Flavoprotein</keyword>
<dbReference type="InterPro" id="IPR007867">
    <property type="entry name" value="GMC_OxRtase_C"/>
</dbReference>
<dbReference type="AlphaFoldDB" id="A0AAW9DNM3"/>
<evidence type="ECO:0000256" key="1">
    <source>
        <dbReference type="ARBA" id="ARBA00001974"/>
    </source>
</evidence>
<dbReference type="PIRSF" id="PIRSF000137">
    <property type="entry name" value="Alcohol_oxidase"/>
    <property type="match status" value="1"/>
</dbReference>